<dbReference type="InterPro" id="IPR022764">
    <property type="entry name" value="Peptidase_S54_rhomboid_dom"/>
</dbReference>
<feature type="transmembrane region" description="Helical" evidence="8">
    <location>
        <begin position="179"/>
        <end position="198"/>
    </location>
</feature>
<keyword evidence="5 8" id="KW-1133">Transmembrane helix</keyword>
<accession>A0AB39M973</accession>
<gene>
    <name evidence="10" type="ORF">AB5J58_24125</name>
</gene>
<dbReference type="EMBL" id="CP163431">
    <property type="protein sequence ID" value="XDQ03046.1"/>
    <property type="molecule type" value="Genomic_DNA"/>
</dbReference>
<dbReference type="Pfam" id="PF01694">
    <property type="entry name" value="Rhomboid"/>
    <property type="match status" value="1"/>
</dbReference>
<organism evidence="10">
    <name type="scientific">Streptomyces sp. R08</name>
    <dbReference type="NCBI Taxonomy" id="3238624"/>
    <lineage>
        <taxon>Bacteria</taxon>
        <taxon>Bacillati</taxon>
        <taxon>Actinomycetota</taxon>
        <taxon>Actinomycetes</taxon>
        <taxon>Kitasatosporales</taxon>
        <taxon>Streptomycetaceae</taxon>
        <taxon>Streptomyces</taxon>
    </lineage>
</organism>
<evidence type="ECO:0000313" key="10">
    <source>
        <dbReference type="EMBL" id="XDQ03046.1"/>
    </source>
</evidence>
<keyword evidence="6 8" id="KW-0472">Membrane</keyword>
<dbReference type="InterPro" id="IPR035952">
    <property type="entry name" value="Rhomboid-like_sf"/>
</dbReference>
<dbReference type="GO" id="GO:0004252">
    <property type="term" value="F:serine-type endopeptidase activity"/>
    <property type="evidence" value="ECO:0007669"/>
    <property type="project" value="InterPro"/>
</dbReference>
<proteinExistence type="inferred from homology"/>
<dbReference type="GO" id="GO:0006508">
    <property type="term" value="P:proteolysis"/>
    <property type="evidence" value="ECO:0007669"/>
    <property type="project" value="UniProtKB-KW"/>
</dbReference>
<dbReference type="RefSeq" id="WP_369189045.1">
    <property type="nucleotide sequence ID" value="NZ_CP163431.1"/>
</dbReference>
<dbReference type="AlphaFoldDB" id="A0AB39M973"/>
<dbReference type="SUPFAM" id="SSF57845">
    <property type="entry name" value="B-box zinc-binding domain"/>
    <property type="match status" value="1"/>
</dbReference>
<dbReference type="GO" id="GO:0016020">
    <property type="term" value="C:membrane"/>
    <property type="evidence" value="ECO:0007669"/>
    <property type="project" value="UniProtKB-SubCell"/>
</dbReference>
<evidence type="ECO:0000256" key="6">
    <source>
        <dbReference type="ARBA" id="ARBA00023136"/>
    </source>
</evidence>
<protein>
    <submittedName>
        <fullName evidence="10">Rhomboid family intramembrane serine protease</fullName>
        <ecNumber evidence="10">3.4.21.105</ecNumber>
    </submittedName>
</protein>
<dbReference type="EC" id="3.4.21.105" evidence="10"/>
<name>A0AB39M973_9ACTN</name>
<evidence type="ECO:0000256" key="5">
    <source>
        <dbReference type="ARBA" id="ARBA00022989"/>
    </source>
</evidence>
<dbReference type="SUPFAM" id="SSF144091">
    <property type="entry name" value="Rhomboid-like"/>
    <property type="match status" value="1"/>
</dbReference>
<keyword evidence="3 8" id="KW-0812">Transmembrane</keyword>
<feature type="transmembrane region" description="Helical" evidence="8">
    <location>
        <begin position="278"/>
        <end position="297"/>
    </location>
</feature>
<feature type="domain" description="Peptidase S54 rhomboid" evidence="9">
    <location>
        <begin position="138"/>
        <end position="269"/>
    </location>
</feature>
<feature type="transmembrane region" description="Helical" evidence="8">
    <location>
        <begin position="253"/>
        <end position="271"/>
    </location>
</feature>
<dbReference type="PANTHER" id="PTHR43731">
    <property type="entry name" value="RHOMBOID PROTEASE"/>
    <property type="match status" value="1"/>
</dbReference>
<sequence length="303" mass="32374">MDQAPGSPTGPEEQRPPDGQSLPVCYRHPDRETGVRCTRCEKPICPECMVSASVGFQCPDCVRSGSGTGHAPAAAQPRTVAGGTVAADPRLATKILIGLCVAMYLVQLAVGDRFTERLELLGQAYVPLFGSVEGIAEGQPYRLLTAMFLHASPIHIIFNMLSLWWIGGPLETALGRARYLALYFVSGLAGSALTYLIAAPNQPSLGASGAIFGLFGATAVLMRRLRYDMRPVIALLVINLIFTFGWANIAWQAHIGGLVAGVITGYAMVHAPRERRALIQYGTCAVVLVVVVVLTLIRTAQLS</sequence>
<evidence type="ECO:0000256" key="8">
    <source>
        <dbReference type="SAM" id="Phobius"/>
    </source>
</evidence>
<evidence type="ECO:0000256" key="1">
    <source>
        <dbReference type="ARBA" id="ARBA00004141"/>
    </source>
</evidence>
<keyword evidence="10" id="KW-0645">Protease</keyword>
<evidence type="ECO:0000256" key="7">
    <source>
        <dbReference type="SAM" id="MobiDB-lite"/>
    </source>
</evidence>
<feature type="transmembrane region" description="Helical" evidence="8">
    <location>
        <begin position="229"/>
        <end position="247"/>
    </location>
</feature>
<evidence type="ECO:0000256" key="2">
    <source>
        <dbReference type="ARBA" id="ARBA00009045"/>
    </source>
</evidence>
<feature type="transmembrane region" description="Helical" evidence="8">
    <location>
        <begin position="204"/>
        <end position="222"/>
    </location>
</feature>
<keyword evidence="4 10" id="KW-0378">Hydrolase</keyword>
<reference evidence="10" key="1">
    <citation type="submission" date="2024-07" db="EMBL/GenBank/DDBJ databases">
        <authorList>
            <person name="Yu S.T."/>
        </authorList>
    </citation>
    <scope>NUCLEOTIDE SEQUENCE</scope>
    <source>
        <strain evidence="10">R08</strain>
    </source>
</reference>
<dbReference type="InterPro" id="IPR050925">
    <property type="entry name" value="Rhomboid_protease_S54"/>
</dbReference>
<evidence type="ECO:0000256" key="3">
    <source>
        <dbReference type="ARBA" id="ARBA00022692"/>
    </source>
</evidence>
<evidence type="ECO:0000256" key="4">
    <source>
        <dbReference type="ARBA" id="ARBA00022801"/>
    </source>
</evidence>
<dbReference type="PANTHER" id="PTHR43731:SF14">
    <property type="entry name" value="PRESENILIN-ASSOCIATED RHOMBOID-LIKE PROTEIN, MITOCHONDRIAL"/>
    <property type="match status" value="1"/>
</dbReference>
<feature type="region of interest" description="Disordered" evidence="7">
    <location>
        <begin position="1"/>
        <end position="23"/>
    </location>
</feature>
<comment type="subcellular location">
    <subcellularLocation>
        <location evidence="1">Membrane</location>
        <topology evidence="1">Multi-pass membrane protein</topology>
    </subcellularLocation>
</comment>
<comment type="similarity">
    <text evidence="2">Belongs to the peptidase S54 family.</text>
</comment>
<evidence type="ECO:0000259" key="9">
    <source>
        <dbReference type="Pfam" id="PF01694"/>
    </source>
</evidence>
<feature type="transmembrane region" description="Helical" evidence="8">
    <location>
        <begin position="147"/>
        <end position="167"/>
    </location>
</feature>
<dbReference type="Gene3D" id="1.20.1540.10">
    <property type="entry name" value="Rhomboid-like"/>
    <property type="match status" value="1"/>
</dbReference>